<feature type="compositionally biased region" description="Polar residues" evidence="8">
    <location>
        <begin position="240"/>
        <end position="260"/>
    </location>
</feature>
<evidence type="ECO:0000259" key="9">
    <source>
        <dbReference type="SMART" id="SM00543"/>
    </source>
</evidence>
<evidence type="ECO:0000256" key="3">
    <source>
        <dbReference type="ARBA" id="ARBA00022490"/>
    </source>
</evidence>
<dbReference type="PANTHER" id="PTHR23253">
    <property type="entry name" value="EUKARYOTIC TRANSLATION INITIATION FACTOR 4 GAMMA"/>
    <property type="match status" value="1"/>
</dbReference>
<proteinExistence type="inferred from homology"/>
<feature type="compositionally biased region" description="Polar residues" evidence="8">
    <location>
        <begin position="347"/>
        <end position="375"/>
    </location>
</feature>
<dbReference type="PANTHER" id="PTHR23253:SF9">
    <property type="entry name" value="EUKARYOTIC TRANSLATION INITIATION FACTOR 4 GAMMA 2"/>
    <property type="match status" value="1"/>
</dbReference>
<dbReference type="FunFam" id="1.25.40.180:FF:000020">
    <property type="entry name" value="Eukaryotic translation initiation factor subunit"/>
    <property type="match status" value="1"/>
</dbReference>
<feature type="region of interest" description="Disordered" evidence="8">
    <location>
        <begin position="1347"/>
        <end position="1505"/>
    </location>
</feature>
<feature type="compositionally biased region" description="Polar residues" evidence="8">
    <location>
        <begin position="949"/>
        <end position="969"/>
    </location>
</feature>
<feature type="compositionally biased region" description="Polar residues" evidence="8">
    <location>
        <begin position="598"/>
        <end position="610"/>
    </location>
</feature>
<gene>
    <name evidence="10" type="ORF">FKW77_003823</name>
</gene>
<feature type="region of interest" description="Disordered" evidence="8">
    <location>
        <begin position="1"/>
        <end position="320"/>
    </location>
</feature>
<feature type="compositionally biased region" description="Low complexity" evidence="8">
    <location>
        <begin position="1480"/>
        <end position="1489"/>
    </location>
</feature>
<dbReference type="EMBL" id="CP042197">
    <property type="protein sequence ID" value="QDS75435.1"/>
    <property type="molecule type" value="Genomic_DNA"/>
</dbReference>
<dbReference type="GO" id="GO:0003743">
    <property type="term" value="F:translation initiation factor activity"/>
    <property type="evidence" value="ECO:0007669"/>
    <property type="project" value="UniProtKB-KW"/>
</dbReference>
<evidence type="ECO:0000256" key="6">
    <source>
        <dbReference type="ARBA" id="ARBA00022884"/>
    </source>
</evidence>
<protein>
    <recommendedName>
        <fullName evidence="9">MIF4G domain-containing protein</fullName>
    </recommendedName>
</protein>
<dbReference type="Pfam" id="PF02854">
    <property type="entry name" value="MIF4G"/>
    <property type="match status" value="1"/>
</dbReference>
<feature type="region of interest" description="Disordered" evidence="8">
    <location>
        <begin position="753"/>
        <end position="846"/>
    </location>
</feature>
<evidence type="ECO:0000313" key="11">
    <source>
        <dbReference type="Proteomes" id="UP000316270"/>
    </source>
</evidence>
<feature type="compositionally biased region" description="Low complexity" evidence="8">
    <location>
        <begin position="1348"/>
        <end position="1373"/>
    </location>
</feature>
<comment type="similarity">
    <text evidence="2">Belongs to the eukaryotic initiation factor 4G family.</text>
</comment>
<feature type="domain" description="MIF4G" evidence="9">
    <location>
        <begin position="1088"/>
        <end position="1327"/>
    </location>
</feature>
<feature type="compositionally biased region" description="Basic and acidic residues" evidence="8">
    <location>
        <begin position="753"/>
        <end position="768"/>
    </location>
</feature>
<feature type="region of interest" description="Disordered" evidence="8">
    <location>
        <begin position="860"/>
        <end position="879"/>
    </location>
</feature>
<feature type="compositionally biased region" description="Basic and acidic residues" evidence="8">
    <location>
        <begin position="693"/>
        <end position="710"/>
    </location>
</feature>
<reference evidence="10 11" key="1">
    <citation type="submission" date="2019-07" db="EMBL/GenBank/DDBJ databases">
        <title>Finished genome of Venturia effusa.</title>
        <authorList>
            <person name="Young C.A."/>
            <person name="Cox M.P."/>
            <person name="Ganley A.R.D."/>
            <person name="David W.J."/>
        </authorList>
    </citation>
    <scope>NUCLEOTIDE SEQUENCE [LARGE SCALE GENOMIC DNA]</scope>
    <source>
        <strain evidence="11">albino</strain>
    </source>
</reference>
<sequence length="1505" mass="160147">MTSTAQPNSVNVPSATSQSVAQGSQRPASYANATKAKPSPPSNGPLVVGGLETSRHAPHNSTASPVNGRSAAPPATQAPAIVSSASIANGAPTQGDHFRKPSVTISAGAQSGYLQNGAPSGPAARPPINFGQINGSPSPNMANTTPQTHQNSLSANFTHPDRSPSPIPQPHTASGGGIPSTLAASGSVNFGQLAGSDQTVGAPKADTVIRDSAANTQVQLRPQGPGQQMQQGQHLRRESSQSAHSDISSRNFIPANQRTPSGRGLSYPQQQPQFQGPPMPYSPSNRPVMPNQPIQRQSSNTYGQRTTLNPGQSPYQARASPAMQHVQPQMMGGHMPPQYGGYPQQFMHPNQVNTPSPSVRQSAASDPTNLSNDQLSGKPPFPFSTSETVMLGSLLQSRWAHPPGASVRAKPNGPHSVDESVAKAGFPVNALALFLTNDQHPGMYMGSEFSQQQYGPYPGAYMQHQQANVPYGTPASPMPYYNRNHIAPPPYQQPGPQTPMSRTSSQGGHLDRPSSTHPGTPSQAPITPVPGSNSPAPAQPSFERPKRSAAIKIVRPDDGREVVVKKEPPTKVSGAPQGPVIVSSGAGIPSSSTPPPRAQSSTPQHARTVSQQAQTAEEKKAAFQEQVKKNLEAEKAAVKAEEAKKEAEKAQKEKDAAELKKKEEDAAAKAKEDAAKEKEAVEAKAAGPSAEEEAARKKKEADEEMERMIAEMEAAEAEEEARQKAYEEKKAADKARKEAADLVMADEELKRLEREAEAREEAKSKGADTADTDLFAQLKKNTQFGPTAGATESGTSTPRSESPAPPVQPISAPKPSTLKPSRPAALKLETSKPVEPAQPTAGMQSLKSARFLEIKNESVKYPEGIQSPNPSINQSARSQGRRYDKSFLLQFQPVFKEKPSIDWDKVVKDTVGDSSASTGPGSARTPSMGGRSMSNRPGVVGGPMGQFAGSGSRTLPPGTTSEQRFQQASMGGAPRAGSGAIPAFGGFPGGRGGFPMAGSTGMVRTPSSQSMSGQGMNSPRNASQRGKGSRRGNNPAQENELRKKMPLTANLDIAPLEISRTGWKPASIVAPQQSQPLPGGHMAPDMVQRKVKAALNKMTPEKFEKISGDILAISSQSKDEPDGRTLRQVIQLTFEKACDEAHWASMYAKFCKRMLETMSSDIRDENVRDKNGAPVVGGALFRKYLLNRCQEEFERGWEVNLPAKPEGETEEAAMLSDDYYIAAAAKRKGLGLIQFIGELYKLNMLTLRIMHECVLKLLNFQGMPDETAVESLVKLLKTIGATLDDEPKGRQMVDQYMERINSVRDMEGLPSRVFYMLLDITDLRKKGWESKDNNKGPKTIQEIHVEAQKAAQAADNARNSAPRGGPGRPQMGRGDARAASYGMPPPQDYQRNTVGMDDLKKLARGATNRSSGPGSLGPSSLLGSRSSSGRRGLGPVSGRGDDSGASSRTGTPPVKEKPTSSMNAYDALAALDASGDNPDDVVSPPSVSPEVTKAQPAKTEPEDKA</sequence>
<dbReference type="SMART" id="SM00543">
    <property type="entry name" value="MIF4G"/>
    <property type="match status" value="1"/>
</dbReference>
<keyword evidence="7" id="KW-0648">Protein biosynthesis</keyword>
<feature type="compositionally biased region" description="Low complexity" evidence="8">
    <location>
        <begin position="1438"/>
        <end position="1451"/>
    </location>
</feature>
<evidence type="ECO:0000256" key="1">
    <source>
        <dbReference type="ARBA" id="ARBA00004496"/>
    </source>
</evidence>
<feature type="compositionally biased region" description="Low complexity" evidence="8">
    <location>
        <begin position="1006"/>
        <end position="1019"/>
    </location>
</feature>
<name>A0A517LIG7_9PEZI</name>
<dbReference type="SUPFAM" id="SSF48371">
    <property type="entry name" value="ARM repeat"/>
    <property type="match status" value="1"/>
</dbReference>
<dbReference type="InterPro" id="IPR036211">
    <property type="entry name" value="eIF4G_eIF4E-bd_sf"/>
</dbReference>
<feature type="compositionally biased region" description="Low complexity" evidence="8">
    <location>
        <begin position="976"/>
        <end position="985"/>
    </location>
</feature>
<dbReference type="Gene3D" id="1.20.970.30">
    <property type="entry name" value="eIF4G, eIF4E-binding domain"/>
    <property type="match status" value="1"/>
</dbReference>
<feature type="compositionally biased region" description="Polar residues" evidence="8">
    <location>
        <begin position="182"/>
        <end position="199"/>
    </location>
</feature>
<feature type="compositionally biased region" description="Polar residues" evidence="8">
    <location>
        <begin position="1"/>
        <end position="27"/>
    </location>
</feature>
<accession>A0A517LIG7</accession>
<feature type="compositionally biased region" description="Polar residues" evidence="8">
    <location>
        <begin position="103"/>
        <end position="118"/>
    </location>
</feature>
<dbReference type="SUPFAM" id="SSF101489">
    <property type="entry name" value="Eukaryotic initiation factor 4f subunit eIF4g, eIF4e-binding domain"/>
    <property type="match status" value="1"/>
</dbReference>
<dbReference type="STRING" id="50376.A0A517LIG7"/>
<evidence type="ECO:0000256" key="7">
    <source>
        <dbReference type="ARBA" id="ARBA00022917"/>
    </source>
</evidence>
<keyword evidence="5" id="KW-0597">Phosphoprotein</keyword>
<evidence type="ECO:0000256" key="5">
    <source>
        <dbReference type="ARBA" id="ARBA00022553"/>
    </source>
</evidence>
<dbReference type="Gene3D" id="1.25.40.180">
    <property type="match status" value="1"/>
</dbReference>
<feature type="compositionally biased region" description="Low complexity" evidence="8">
    <location>
        <begin position="219"/>
        <end position="233"/>
    </location>
</feature>
<feature type="compositionally biased region" description="Basic and acidic residues" evidence="8">
    <location>
        <begin position="720"/>
        <end position="738"/>
    </location>
</feature>
<feature type="compositionally biased region" description="Pro residues" evidence="8">
    <location>
        <begin position="487"/>
        <end position="497"/>
    </location>
</feature>
<organism evidence="10 11">
    <name type="scientific">Venturia effusa</name>
    <dbReference type="NCBI Taxonomy" id="50376"/>
    <lineage>
        <taxon>Eukaryota</taxon>
        <taxon>Fungi</taxon>
        <taxon>Dikarya</taxon>
        <taxon>Ascomycota</taxon>
        <taxon>Pezizomycotina</taxon>
        <taxon>Dothideomycetes</taxon>
        <taxon>Pleosporomycetidae</taxon>
        <taxon>Venturiales</taxon>
        <taxon>Venturiaceae</taxon>
        <taxon>Venturia</taxon>
    </lineage>
</organism>
<dbReference type="GO" id="GO:0003729">
    <property type="term" value="F:mRNA binding"/>
    <property type="evidence" value="ECO:0007669"/>
    <property type="project" value="TreeGrafter"/>
</dbReference>
<feature type="compositionally biased region" description="Low complexity" evidence="8">
    <location>
        <begin position="1409"/>
        <end position="1430"/>
    </location>
</feature>
<keyword evidence="4" id="KW-0396">Initiation factor</keyword>
<feature type="compositionally biased region" description="Polar residues" evidence="8">
    <location>
        <begin position="779"/>
        <end position="800"/>
    </location>
</feature>
<feature type="compositionally biased region" description="Basic and acidic residues" evidence="8">
    <location>
        <begin position="616"/>
        <end position="682"/>
    </location>
</feature>
<feature type="region of interest" description="Disordered" evidence="8">
    <location>
        <begin position="910"/>
        <end position="1044"/>
    </location>
</feature>
<keyword evidence="3" id="KW-0963">Cytoplasm</keyword>
<feature type="compositionally biased region" description="Polar residues" evidence="8">
    <location>
        <begin position="866"/>
        <end position="878"/>
    </location>
</feature>
<feature type="compositionally biased region" description="Gly residues" evidence="8">
    <location>
        <begin position="986"/>
        <end position="995"/>
    </location>
</feature>
<dbReference type="GO" id="GO:0016281">
    <property type="term" value="C:eukaryotic translation initiation factor 4F complex"/>
    <property type="evidence" value="ECO:0007669"/>
    <property type="project" value="TreeGrafter"/>
</dbReference>
<feature type="region of interest" description="Disordered" evidence="8">
    <location>
        <begin position="332"/>
        <end position="383"/>
    </location>
</feature>
<dbReference type="InterPro" id="IPR016024">
    <property type="entry name" value="ARM-type_fold"/>
</dbReference>
<feature type="compositionally biased region" description="Basic and acidic residues" evidence="8">
    <location>
        <begin position="554"/>
        <end position="569"/>
    </location>
</feature>
<feature type="compositionally biased region" description="Polar residues" evidence="8">
    <location>
        <begin position="515"/>
        <end position="536"/>
    </location>
</feature>
<evidence type="ECO:0000256" key="2">
    <source>
        <dbReference type="ARBA" id="ARBA00005775"/>
    </source>
</evidence>
<evidence type="ECO:0000313" key="10">
    <source>
        <dbReference type="EMBL" id="QDS75435.1"/>
    </source>
</evidence>
<dbReference type="InterPro" id="IPR022745">
    <property type="entry name" value="eIF4G1_eIF4E-bd"/>
</dbReference>
<feature type="compositionally biased region" description="Polar residues" evidence="8">
    <location>
        <begin position="131"/>
        <end position="157"/>
    </location>
</feature>
<dbReference type="Pfam" id="PF12152">
    <property type="entry name" value="eIF_4G1"/>
    <property type="match status" value="1"/>
</dbReference>
<comment type="subcellular location">
    <subcellularLocation>
        <location evidence="1">Cytoplasm</location>
    </subcellularLocation>
</comment>
<keyword evidence="11" id="KW-1185">Reference proteome</keyword>
<dbReference type="InterPro" id="IPR003890">
    <property type="entry name" value="MIF4G-like_typ-3"/>
</dbReference>
<dbReference type="Proteomes" id="UP000316270">
    <property type="component" value="Chromosome 13"/>
</dbReference>
<feature type="compositionally biased region" description="Polar residues" evidence="8">
    <location>
        <begin position="292"/>
        <end position="315"/>
    </location>
</feature>
<feature type="region of interest" description="Disordered" evidence="8">
    <location>
        <begin position="468"/>
        <end position="738"/>
    </location>
</feature>
<evidence type="ECO:0000256" key="8">
    <source>
        <dbReference type="SAM" id="MobiDB-lite"/>
    </source>
</evidence>
<dbReference type="OrthoDB" id="514777at2759"/>
<feature type="compositionally biased region" description="Polar residues" evidence="8">
    <location>
        <begin position="1020"/>
        <end position="1037"/>
    </location>
</feature>
<dbReference type="GO" id="GO:0010494">
    <property type="term" value="C:cytoplasmic stress granule"/>
    <property type="evidence" value="ECO:0007669"/>
    <property type="project" value="UniProtKB-ARBA"/>
</dbReference>
<keyword evidence="6" id="KW-0694">RNA-binding</keyword>
<evidence type="ECO:0000256" key="4">
    <source>
        <dbReference type="ARBA" id="ARBA00022540"/>
    </source>
</evidence>